<feature type="transmembrane region" description="Helical" evidence="2">
    <location>
        <begin position="151"/>
        <end position="171"/>
    </location>
</feature>
<feature type="transmembrane region" description="Helical" evidence="2">
    <location>
        <begin position="126"/>
        <end position="144"/>
    </location>
</feature>
<dbReference type="EMBL" id="MHQM01000026">
    <property type="protein sequence ID" value="OHA03453.1"/>
    <property type="molecule type" value="Genomic_DNA"/>
</dbReference>
<proteinExistence type="predicted"/>
<evidence type="ECO:0000256" key="1">
    <source>
        <dbReference type="SAM" id="MobiDB-lite"/>
    </source>
</evidence>
<dbReference type="AlphaFoldDB" id="A0A1G2KVL9"/>
<gene>
    <name evidence="3" type="ORF">A3J58_03600</name>
</gene>
<evidence type="ECO:0000256" key="2">
    <source>
        <dbReference type="SAM" id="Phobius"/>
    </source>
</evidence>
<feature type="transmembrane region" description="Helical" evidence="2">
    <location>
        <begin position="85"/>
        <end position="106"/>
    </location>
</feature>
<protein>
    <submittedName>
        <fullName evidence="3">Uncharacterized protein</fullName>
    </submittedName>
</protein>
<feature type="transmembrane region" description="Helical" evidence="2">
    <location>
        <begin position="177"/>
        <end position="200"/>
    </location>
</feature>
<feature type="region of interest" description="Disordered" evidence="1">
    <location>
        <begin position="304"/>
        <end position="327"/>
    </location>
</feature>
<accession>A0A1G2KVL9</accession>
<dbReference type="STRING" id="1802274.A3J58_03600"/>
<keyword evidence="2" id="KW-0812">Transmembrane</keyword>
<keyword evidence="2" id="KW-0472">Membrane</keyword>
<name>A0A1G2KVL9_9BACT</name>
<reference evidence="3 4" key="1">
    <citation type="journal article" date="2016" name="Nat. Commun.">
        <title>Thousands of microbial genomes shed light on interconnected biogeochemical processes in an aquifer system.</title>
        <authorList>
            <person name="Anantharaman K."/>
            <person name="Brown C.T."/>
            <person name="Hug L.A."/>
            <person name="Sharon I."/>
            <person name="Castelle C.J."/>
            <person name="Probst A.J."/>
            <person name="Thomas B.C."/>
            <person name="Singh A."/>
            <person name="Wilkins M.J."/>
            <person name="Karaoz U."/>
            <person name="Brodie E.L."/>
            <person name="Williams K.H."/>
            <person name="Hubbard S.S."/>
            <person name="Banfield J.F."/>
        </authorList>
    </citation>
    <scope>NUCLEOTIDE SEQUENCE [LARGE SCALE GENOMIC DNA]</scope>
</reference>
<sequence>MHSKKAKETAETLHERFGAHLSWRTKFLLAIAIDLMDILMAAFFFWAPGIHFVVNAIQFFIGLSLFGITGGLIQILELVVGLSPIIGTVIGAMPMLTIACAITYGMERAEAKTDKPAIMPAMGDDAMRTFLAGLSGIGVWFVCWKYGWVDIGSVGWFFISFLAGGFLLRFARNCSQYWGASVILGVIMLLCLVVNIWLSWSIPDAEKYRDEAWKQLHEAKDYRVTAAQNADSLQQSLDLKGLQEQAANIVHQAREKLADAMLQKKAPAQILTVDVDIKRLEKNRSGGRTLVQDAVQWTAENIVKPSEAPKQPEKKASDPQVEADAERLKVGPVQAKMYREEFVLDRAKELREKDKENLLAYRLWLLGLLVFTGVFGTMQYQAEMHPGQEDETNDDKDVSF</sequence>
<keyword evidence="2" id="KW-1133">Transmembrane helix</keyword>
<organism evidence="3 4">
    <name type="scientific">Candidatus Sungbacteria bacterium RIFCSPHIGHO2_02_FULL_52_23</name>
    <dbReference type="NCBI Taxonomy" id="1802274"/>
    <lineage>
        <taxon>Bacteria</taxon>
        <taxon>Candidatus Sungiibacteriota</taxon>
    </lineage>
</organism>
<feature type="transmembrane region" description="Helical" evidence="2">
    <location>
        <begin position="52"/>
        <end position="73"/>
    </location>
</feature>
<evidence type="ECO:0000313" key="3">
    <source>
        <dbReference type="EMBL" id="OHA03453.1"/>
    </source>
</evidence>
<comment type="caution">
    <text evidence="3">The sequence shown here is derived from an EMBL/GenBank/DDBJ whole genome shotgun (WGS) entry which is preliminary data.</text>
</comment>
<dbReference type="Proteomes" id="UP000178510">
    <property type="component" value="Unassembled WGS sequence"/>
</dbReference>
<feature type="transmembrane region" description="Helical" evidence="2">
    <location>
        <begin position="27"/>
        <end position="46"/>
    </location>
</feature>
<feature type="transmembrane region" description="Helical" evidence="2">
    <location>
        <begin position="358"/>
        <end position="378"/>
    </location>
</feature>
<evidence type="ECO:0000313" key="4">
    <source>
        <dbReference type="Proteomes" id="UP000178510"/>
    </source>
</evidence>